<evidence type="ECO:0000256" key="4">
    <source>
        <dbReference type="ARBA" id="ARBA00022729"/>
    </source>
</evidence>
<name>A0A7S3V2I6_9STRA</name>
<feature type="domain" description="GOLD" evidence="10">
    <location>
        <begin position="61"/>
        <end position="151"/>
    </location>
</feature>
<proteinExistence type="inferred from homology"/>
<evidence type="ECO:0000256" key="8">
    <source>
        <dbReference type="SAM" id="Phobius"/>
    </source>
</evidence>
<keyword evidence="4 9" id="KW-0732">Signal</keyword>
<dbReference type="AlphaFoldDB" id="A0A7S3V2I6"/>
<gene>
    <name evidence="11" type="ORF">ASTO00021_LOCUS17407</name>
</gene>
<dbReference type="InterPro" id="IPR015720">
    <property type="entry name" value="Emp24-like"/>
</dbReference>
<dbReference type="PANTHER" id="PTHR22811">
    <property type="entry name" value="TRANSMEMBRANE EMP24 DOMAIN-CONTAINING PROTEIN"/>
    <property type="match status" value="1"/>
</dbReference>
<comment type="subcellular location">
    <subcellularLocation>
        <location evidence="1 7">Membrane</location>
        <topology evidence="1 7">Single-pass type I membrane protein</topology>
    </subcellularLocation>
</comment>
<evidence type="ECO:0000256" key="1">
    <source>
        <dbReference type="ARBA" id="ARBA00004479"/>
    </source>
</evidence>
<feature type="signal peptide" evidence="9">
    <location>
        <begin position="1"/>
        <end position="31"/>
    </location>
</feature>
<dbReference type="InterPro" id="IPR009038">
    <property type="entry name" value="GOLD_dom"/>
</dbReference>
<feature type="chain" id="PRO_5031426337" description="GOLD domain-containing protein" evidence="9">
    <location>
        <begin position="32"/>
        <end position="240"/>
    </location>
</feature>
<keyword evidence="6 8" id="KW-0472">Membrane</keyword>
<evidence type="ECO:0000256" key="7">
    <source>
        <dbReference type="RuleBase" id="RU003827"/>
    </source>
</evidence>
<evidence type="ECO:0000256" key="9">
    <source>
        <dbReference type="SAM" id="SignalP"/>
    </source>
</evidence>
<evidence type="ECO:0000256" key="5">
    <source>
        <dbReference type="ARBA" id="ARBA00022989"/>
    </source>
</evidence>
<comment type="similarity">
    <text evidence="2 7">Belongs to the EMP24/GP25L family.</text>
</comment>
<dbReference type="SMART" id="SM01190">
    <property type="entry name" value="EMP24_GP25L"/>
    <property type="match status" value="1"/>
</dbReference>
<dbReference type="Pfam" id="PF01105">
    <property type="entry name" value="EMP24_GP25L"/>
    <property type="match status" value="1"/>
</dbReference>
<keyword evidence="3 7" id="KW-0812">Transmembrane</keyword>
<evidence type="ECO:0000313" key="11">
    <source>
        <dbReference type="EMBL" id="CAE0447435.1"/>
    </source>
</evidence>
<dbReference type="GO" id="GO:0016020">
    <property type="term" value="C:membrane"/>
    <property type="evidence" value="ECO:0007669"/>
    <property type="project" value="UniProtKB-SubCell"/>
</dbReference>
<evidence type="ECO:0000259" key="10">
    <source>
        <dbReference type="PROSITE" id="PS50866"/>
    </source>
</evidence>
<organism evidence="11">
    <name type="scientific">Aplanochytrium stocchinoi</name>
    <dbReference type="NCBI Taxonomy" id="215587"/>
    <lineage>
        <taxon>Eukaryota</taxon>
        <taxon>Sar</taxon>
        <taxon>Stramenopiles</taxon>
        <taxon>Bigyra</taxon>
        <taxon>Labyrinthulomycetes</taxon>
        <taxon>Thraustochytrida</taxon>
        <taxon>Thraustochytriidae</taxon>
        <taxon>Aplanochytrium</taxon>
    </lineage>
</organism>
<feature type="transmembrane region" description="Helical" evidence="8">
    <location>
        <begin position="208"/>
        <end position="228"/>
    </location>
</feature>
<evidence type="ECO:0000256" key="3">
    <source>
        <dbReference type="ARBA" id="ARBA00022692"/>
    </source>
</evidence>
<dbReference type="EMBL" id="HBIN01022660">
    <property type="protein sequence ID" value="CAE0447435.1"/>
    <property type="molecule type" value="Transcribed_RNA"/>
</dbReference>
<protein>
    <recommendedName>
        <fullName evidence="10">GOLD domain-containing protein</fullName>
    </recommendedName>
</protein>
<keyword evidence="5 8" id="KW-1133">Transmembrane helix</keyword>
<evidence type="ECO:0000256" key="2">
    <source>
        <dbReference type="ARBA" id="ARBA00007104"/>
    </source>
</evidence>
<reference evidence="11" key="1">
    <citation type="submission" date="2021-01" db="EMBL/GenBank/DDBJ databases">
        <authorList>
            <person name="Corre E."/>
            <person name="Pelletier E."/>
            <person name="Niang G."/>
            <person name="Scheremetjew M."/>
            <person name="Finn R."/>
            <person name="Kale V."/>
            <person name="Holt S."/>
            <person name="Cochrane G."/>
            <person name="Meng A."/>
            <person name="Brown T."/>
            <person name="Cohen L."/>
        </authorList>
    </citation>
    <scope>NUCLEOTIDE SEQUENCE</scope>
    <source>
        <strain evidence="11">GSBS06</strain>
    </source>
</reference>
<evidence type="ECO:0000256" key="6">
    <source>
        <dbReference type="ARBA" id="ARBA00023136"/>
    </source>
</evidence>
<accession>A0A7S3V2I6</accession>
<sequence length="240" mass="27517">MALLNSIKGLRILPLVYISLLLSFQLDGVQCHEGHSHSDRKRSEINHKAEGLYFYVSVYNPRCFYEELPGETIVKGSYEHPHASTKSIDIILTSPNGVILLNKKAEEKGRFAHHALEAGMHKICIVPAKDSKPWPSHDSTAKFRLVIEVQAKETQLSADIARKNHVTHLEEAVMEMENKIELLLKNLDYNSQQEKHFRDQSERINSRIIFWSLVQTTLLLVSGIWQIIHLKGFFRAKKLV</sequence>
<dbReference type="PROSITE" id="PS50866">
    <property type="entry name" value="GOLD"/>
    <property type="match status" value="1"/>
</dbReference>